<dbReference type="Proteomes" id="UP000186609">
    <property type="component" value="Chromosome"/>
</dbReference>
<name>A0A1P8JUX4_9BURK</name>
<accession>A0A1P8JUX4</accession>
<dbReference type="CDD" id="cd10979">
    <property type="entry name" value="CE4_PuuE_like"/>
    <property type="match status" value="1"/>
</dbReference>
<dbReference type="InterPro" id="IPR011330">
    <property type="entry name" value="Glyco_hydro/deAcase_b/a-brl"/>
</dbReference>
<dbReference type="RefSeq" id="WP_076199238.1">
    <property type="nucleotide sequence ID" value="NZ_CP019236.1"/>
</dbReference>
<sequence>MPLANFPLRHHARYADSPITRRAPFAWPEGRGLAVYVALNLEQYAFGEGLVEDLVPGIPGPDVLNNSWREYGNRVGAWRLLELFKSLALPLSLLVNSALYETCGPLLAAFRAHGADFAAHGRTNSEHQADLPEDGERALIDEVTRTIAGHEGRHPGGWLSPWIAETAITPDLLREAGYGYVLDWCMDDQPVWLATRDGGRILSVPYPQELNDSAAIIGRHMGARDFADMVIDQFEEMRLQAREQPLVMGISLHSMIAGQPHRIRHLRRALAHIAAQREHCWITTAGAIAEHAARHID</sequence>
<dbReference type="PANTHER" id="PTHR43123:SF4">
    <property type="entry name" value="POLYSACCHARIDE DEACETYLASE"/>
    <property type="match status" value="1"/>
</dbReference>
<keyword evidence="2" id="KW-1185">Reference proteome</keyword>
<gene>
    <name evidence="1" type="ORF">RD110_10585</name>
</gene>
<dbReference type="OrthoDB" id="9787041at2"/>
<evidence type="ECO:0000313" key="1">
    <source>
        <dbReference type="EMBL" id="APW37576.1"/>
    </source>
</evidence>
<evidence type="ECO:0000313" key="2">
    <source>
        <dbReference type="Proteomes" id="UP000186609"/>
    </source>
</evidence>
<dbReference type="STRING" id="1842727.RD110_10585"/>
<dbReference type="KEGG" id="rhy:RD110_10585"/>
<dbReference type="SUPFAM" id="SSF88713">
    <property type="entry name" value="Glycoside hydrolase/deacetylase"/>
    <property type="match status" value="1"/>
</dbReference>
<dbReference type="EMBL" id="CP019236">
    <property type="protein sequence ID" value="APW37576.1"/>
    <property type="molecule type" value="Genomic_DNA"/>
</dbReference>
<protein>
    <submittedName>
        <fullName evidence="1">Polysaccharide deacetylase</fullName>
    </submittedName>
</protein>
<proteinExistence type="predicted"/>
<dbReference type="GO" id="GO:0005975">
    <property type="term" value="P:carbohydrate metabolic process"/>
    <property type="evidence" value="ECO:0007669"/>
    <property type="project" value="InterPro"/>
</dbReference>
<reference evidence="1 2" key="1">
    <citation type="submission" date="2017-01" db="EMBL/GenBank/DDBJ databases">
        <authorList>
            <person name="Mah S.A."/>
            <person name="Swanson W.J."/>
            <person name="Moy G.W."/>
            <person name="Vacquier V.D."/>
        </authorList>
    </citation>
    <scope>NUCLEOTIDE SEQUENCE [LARGE SCALE GENOMIC DNA]</scope>
    <source>
        <strain evidence="1 2">DCY110</strain>
    </source>
</reference>
<dbReference type="AlphaFoldDB" id="A0A1P8JUX4"/>
<dbReference type="PANTHER" id="PTHR43123">
    <property type="entry name" value="POLYSACCHARIDE DEACETYLASE-RELATED"/>
    <property type="match status" value="1"/>
</dbReference>
<organism evidence="1 2">
    <name type="scientific">Rhodoferax koreensis</name>
    <dbReference type="NCBI Taxonomy" id="1842727"/>
    <lineage>
        <taxon>Bacteria</taxon>
        <taxon>Pseudomonadati</taxon>
        <taxon>Pseudomonadota</taxon>
        <taxon>Betaproteobacteria</taxon>
        <taxon>Burkholderiales</taxon>
        <taxon>Comamonadaceae</taxon>
        <taxon>Rhodoferax</taxon>
    </lineage>
</organism>
<dbReference type="Gene3D" id="3.20.20.370">
    <property type="entry name" value="Glycoside hydrolase/deacetylase"/>
    <property type="match status" value="1"/>
</dbReference>